<dbReference type="EMBL" id="JARKIE010000506">
    <property type="protein sequence ID" value="KAJ7631794.1"/>
    <property type="molecule type" value="Genomic_DNA"/>
</dbReference>
<feature type="region of interest" description="Disordered" evidence="1">
    <location>
        <begin position="72"/>
        <end position="97"/>
    </location>
</feature>
<reference evidence="3" key="1">
    <citation type="submission" date="2023-03" db="EMBL/GenBank/DDBJ databases">
        <title>Massive genome expansion in bonnet fungi (Mycena s.s.) driven by repeated elements and novel gene families across ecological guilds.</title>
        <authorList>
            <consortium name="Lawrence Berkeley National Laboratory"/>
            <person name="Harder C.B."/>
            <person name="Miyauchi S."/>
            <person name="Viragh M."/>
            <person name="Kuo A."/>
            <person name="Thoen E."/>
            <person name="Andreopoulos B."/>
            <person name="Lu D."/>
            <person name="Skrede I."/>
            <person name="Drula E."/>
            <person name="Henrissat B."/>
            <person name="Morin E."/>
            <person name="Kohler A."/>
            <person name="Barry K."/>
            <person name="LaButti K."/>
            <person name="Morin E."/>
            <person name="Salamov A."/>
            <person name="Lipzen A."/>
            <person name="Mereny Z."/>
            <person name="Hegedus B."/>
            <person name="Baldrian P."/>
            <person name="Stursova M."/>
            <person name="Weitz H."/>
            <person name="Taylor A."/>
            <person name="Grigoriev I.V."/>
            <person name="Nagy L.G."/>
            <person name="Martin F."/>
            <person name="Kauserud H."/>
        </authorList>
    </citation>
    <scope>NUCLEOTIDE SEQUENCE</scope>
    <source>
        <strain evidence="3">CBHHK067</strain>
    </source>
</reference>
<name>A0AAD7D9C2_MYCRO</name>
<sequence>MAPGGPSNSNSGFPALELDLLLQDSRPSGLRRECGPLPVKQRPVVLELSSSPALVPAHAAVRECEVRRIDVTASEDGDEGADGDEKPLVEDGPAKARRKWTPERRRYLSTGVIFTGTGNWKITLSDPNLFFANRSLVD</sequence>
<feature type="compositionally biased region" description="Basic and acidic residues" evidence="1">
    <location>
        <begin position="83"/>
        <end position="97"/>
    </location>
</feature>
<dbReference type="SUPFAM" id="SSF46689">
    <property type="entry name" value="Homeodomain-like"/>
    <property type="match status" value="1"/>
</dbReference>
<comment type="caution">
    <text evidence="3">The sequence shown here is derived from an EMBL/GenBank/DDBJ whole genome shotgun (WGS) entry which is preliminary data.</text>
</comment>
<dbReference type="Proteomes" id="UP001221757">
    <property type="component" value="Unassembled WGS sequence"/>
</dbReference>
<evidence type="ECO:0000313" key="3">
    <source>
        <dbReference type="EMBL" id="KAJ7686105.1"/>
    </source>
</evidence>
<gene>
    <name evidence="3" type="ORF">B0H17DRAFT_1204492</name>
    <name evidence="2" type="ORF">B0H17DRAFT_1217743</name>
</gene>
<protein>
    <submittedName>
        <fullName evidence="3">Uncharacterized protein</fullName>
    </submittedName>
</protein>
<keyword evidence="4" id="KW-1185">Reference proteome</keyword>
<organism evidence="3 4">
    <name type="scientific">Mycena rosella</name>
    <name type="common">Pink bonnet</name>
    <name type="synonym">Agaricus rosellus</name>
    <dbReference type="NCBI Taxonomy" id="1033263"/>
    <lineage>
        <taxon>Eukaryota</taxon>
        <taxon>Fungi</taxon>
        <taxon>Dikarya</taxon>
        <taxon>Basidiomycota</taxon>
        <taxon>Agaricomycotina</taxon>
        <taxon>Agaricomycetes</taxon>
        <taxon>Agaricomycetidae</taxon>
        <taxon>Agaricales</taxon>
        <taxon>Marasmiineae</taxon>
        <taxon>Mycenaceae</taxon>
        <taxon>Mycena</taxon>
    </lineage>
</organism>
<dbReference type="AlphaFoldDB" id="A0AAD7D9C2"/>
<evidence type="ECO:0000313" key="4">
    <source>
        <dbReference type="Proteomes" id="UP001221757"/>
    </source>
</evidence>
<feature type="compositionally biased region" description="Acidic residues" evidence="1">
    <location>
        <begin position="73"/>
        <end position="82"/>
    </location>
</feature>
<evidence type="ECO:0000256" key="1">
    <source>
        <dbReference type="SAM" id="MobiDB-lite"/>
    </source>
</evidence>
<dbReference type="InterPro" id="IPR009057">
    <property type="entry name" value="Homeodomain-like_sf"/>
</dbReference>
<dbReference type="EMBL" id="JARKIE010000099">
    <property type="protein sequence ID" value="KAJ7686105.1"/>
    <property type="molecule type" value="Genomic_DNA"/>
</dbReference>
<accession>A0AAD7D9C2</accession>
<proteinExistence type="predicted"/>
<evidence type="ECO:0000313" key="2">
    <source>
        <dbReference type="EMBL" id="KAJ7631794.1"/>
    </source>
</evidence>